<dbReference type="EMBL" id="FOVR01000019">
    <property type="protein sequence ID" value="SFP04484.1"/>
    <property type="molecule type" value="Genomic_DNA"/>
</dbReference>
<dbReference type="InterPro" id="IPR002328">
    <property type="entry name" value="ADH_Zn_CS"/>
</dbReference>
<comment type="cofactor">
    <cofactor evidence="1 6">
        <name>Zn(2+)</name>
        <dbReference type="ChEBI" id="CHEBI:29105"/>
    </cofactor>
</comment>
<protein>
    <submittedName>
        <fullName evidence="8">L-idonate 5-dehydrogenase</fullName>
    </submittedName>
</protein>
<dbReference type="SMART" id="SM00829">
    <property type="entry name" value="PKS_ER"/>
    <property type="match status" value="1"/>
</dbReference>
<dbReference type="Pfam" id="PF08240">
    <property type="entry name" value="ADH_N"/>
    <property type="match status" value="1"/>
</dbReference>
<dbReference type="STRING" id="655353.SAMN04488056_11936"/>
<dbReference type="Proteomes" id="UP000199236">
    <property type="component" value="Unassembled WGS sequence"/>
</dbReference>
<proteinExistence type="inferred from homology"/>
<evidence type="ECO:0000256" key="2">
    <source>
        <dbReference type="ARBA" id="ARBA00008072"/>
    </source>
</evidence>
<dbReference type="SUPFAM" id="SSF50129">
    <property type="entry name" value="GroES-like"/>
    <property type="match status" value="1"/>
</dbReference>
<evidence type="ECO:0000256" key="3">
    <source>
        <dbReference type="ARBA" id="ARBA00022723"/>
    </source>
</evidence>
<dbReference type="InterPro" id="IPR013154">
    <property type="entry name" value="ADH-like_N"/>
</dbReference>
<organism evidence="8 9">
    <name type="scientific">Cohaesibacter marisflavi</name>
    <dbReference type="NCBI Taxonomy" id="655353"/>
    <lineage>
        <taxon>Bacteria</taxon>
        <taxon>Pseudomonadati</taxon>
        <taxon>Pseudomonadota</taxon>
        <taxon>Alphaproteobacteria</taxon>
        <taxon>Hyphomicrobiales</taxon>
        <taxon>Cohaesibacteraceae</taxon>
    </lineage>
</organism>
<dbReference type="RefSeq" id="WP_090075471.1">
    <property type="nucleotide sequence ID" value="NZ_FOVR01000019.1"/>
</dbReference>
<evidence type="ECO:0000256" key="5">
    <source>
        <dbReference type="ARBA" id="ARBA00023002"/>
    </source>
</evidence>
<dbReference type="PANTHER" id="PTHR43161">
    <property type="entry name" value="SORBITOL DEHYDROGENASE"/>
    <property type="match status" value="1"/>
</dbReference>
<dbReference type="GO" id="GO:0016616">
    <property type="term" value="F:oxidoreductase activity, acting on the CH-OH group of donors, NAD or NADP as acceptor"/>
    <property type="evidence" value="ECO:0007669"/>
    <property type="project" value="UniProtKB-ARBA"/>
</dbReference>
<evidence type="ECO:0000256" key="1">
    <source>
        <dbReference type="ARBA" id="ARBA00001947"/>
    </source>
</evidence>
<evidence type="ECO:0000313" key="8">
    <source>
        <dbReference type="EMBL" id="SFP04484.1"/>
    </source>
</evidence>
<keyword evidence="9" id="KW-1185">Reference proteome</keyword>
<feature type="domain" description="Enoyl reductase (ER)" evidence="7">
    <location>
        <begin position="7"/>
        <end position="341"/>
    </location>
</feature>
<keyword evidence="5" id="KW-0560">Oxidoreductase</keyword>
<dbReference type="Gene3D" id="3.90.180.10">
    <property type="entry name" value="Medium-chain alcohol dehydrogenases, catalytic domain"/>
    <property type="match status" value="1"/>
</dbReference>
<keyword evidence="4 6" id="KW-0862">Zinc</keyword>
<evidence type="ECO:0000259" key="7">
    <source>
        <dbReference type="SMART" id="SM00829"/>
    </source>
</evidence>
<comment type="similarity">
    <text evidence="2 6">Belongs to the zinc-containing alcohol dehydrogenase family.</text>
</comment>
<dbReference type="Pfam" id="PF00107">
    <property type="entry name" value="ADH_zinc_N"/>
    <property type="match status" value="1"/>
</dbReference>
<dbReference type="PANTHER" id="PTHR43161:SF9">
    <property type="entry name" value="SORBITOL DEHYDROGENASE"/>
    <property type="match status" value="1"/>
</dbReference>
<dbReference type="CDD" id="cd08232">
    <property type="entry name" value="idonate-5-DH"/>
    <property type="match status" value="1"/>
</dbReference>
<name>A0A1I5M4G0_9HYPH</name>
<accession>A0A1I5M4G0</accession>
<dbReference type="InterPro" id="IPR020843">
    <property type="entry name" value="ER"/>
</dbReference>
<dbReference type="InterPro" id="IPR011032">
    <property type="entry name" value="GroES-like_sf"/>
</dbReference>
<dbReference type="PROSITE" id="PS00059">
    <property type="entry name" value="ADH_ZINC"/>
    <property type="match status" value="1"/>
</dbReference>
<evidence type="ECO:0000256" key="4">
    <source>
        <dbReference type="ARBA" id="ARBA00022833"/>
    </source>
</evidence>
<dbReference type="GO" id="GO:0008270">
    <property type="term" value="F:zinc ion binding"/>
    <property type="evidence" value="ECO:0007669"/>
    <property type="project" value="InterPro"/>
</dbReference>
<dbReference type="InterPro" id="IPR036291">
    <property type="entry name" value="NAD(P)-bd_dom_sf"/>
</dbReference>
<keyword evidence="3 6" id="KW-0479">Metal-binding</keyword>
<dbReference type="InterPro" id="IPR013149">
    <property type="entry name" value="ADH-like_C"/>
</dbReference>
<sequence length="344" mass="36949">MHGVIIHAPKDLRIEPVEVKEPGPHDVRVRIEYGGICGSDLHYYHDGGFGTVRIKEPMALGHETAGTIDAVGSEVTHLKTGMRVALNPSLPCGECKFCRAGQQTHCLNMHYFGSAMRFPHAQGMFRQILLVSESQVFPIPDSMSMSEAATAEPLSVALHAIRQAGSLVGQKVLITGCGPIGALIVIAARYAGASEIVVTDVSDFPLGIARKAGASATINVANNPEQLTAYSADKGYFDVLFEASGNQSAFRSAVETIRPHGCVIQLGLGGEMSIVMNTIVSKELQLVGSFRFGEEFGYAIDLMSKKLIDISPIITTALPFEKAVEAFDLASDRARVMKVQLTFD</sequence>
<reference evidence="8 9" key="1">
    <citation type="submission" date="2016-10" db="EMBL/GenBank/DDBJ databases">
        <authorList>
            <person name="de Groot N.N."/>
        </authorList>
    </citation>
    <scope>NUCLEOTIDE SEQUENCE [LARGE SCALE GENOMIC DNA]</scope>
    <source>
        <strain evidence="8 9">CGMCC 1.9157</strain>
    </source>
</reference>
<dbReference type="Gene3D" id="3.40.50.720">
    <property type="entry name" value="NAD(P)-binding Rossmann-like Domain"/>
    <property type="match status" value="1"/>
</dbReference>
<evidence type="ECO:0000256" key="6">
    <source>
        <dbReference type="RuleBase" id="RU361277"/>
    </source>
</evidence>
<dbReference type="AlphaFoldDB" id="A0A1I5M4G0"/>
<evidence type="ECO:0000313" key="9">
    <source>
        <dbReference type="Proteomes" id="UP000199236"/>
    </source>
</evidence>
<dbReference type="SUPFAM" id="SSF51735">
    <property type="entry name" value="NAD(P)-binding Rossmann-fold domains"/>
    <property type="match status" value="1"/>
</dbReference>
<gene>
    <name evidence="8" type="ORF">SAMN04488056_11936</name>
</gene>
<dbReference type="OrthoDB" id="9809185at2"/>